<sequence>MVLPKENLVELVQITRPHMYISDRFGKKTSFENNPNVRPDPDAVWSVWSVSGPQQEERVWGYSEQAVCWRGARRPGEETGGIGHSWGNNSVREPWSGGGTRHLAVKRRPGTLMATRYRDQMVF</sequence>
<keyword evidence="2" id="KW-1185">Reference proteome</keyword>
<evidence type="ECO:0000313" key="2">
    <source>
        <dbReference type="Proteomes" id="UP001157502"/>
    </source>
</evidence>
<comment type="caution">
    <text evidence="1">The sequence shown here is derived from an EMBL/GenBank/DDBJ whole genome shotgun (WGS) entry which is preliminary data.</text>
</comment>
<evidence type="ECO:0000313" key="1">
    <source>
        <dbReference type="EMBL" id="KAJ8008815.1"/>
    </source>
</evidence>
<accession>A0ACC2GZI2</accession>
<protein>
    <submittedName>
        <fullName evidence="1">Uncharacterized protein</fullName>
    </submittedName>
</protein>
<dbReference type="Proteomes" id="UP001157502">
    <property type="component" value="Chromosome 7"/>
</dbReference>
<name>A0ACC2GZI2_DALPE</name>
<organism evidence="1 2">
    <name type="scientific">Dallia pectoralis</name>
    <name type="common">Alaska blackfish</name>
    <dbReference type="NCBI Taxonomy" id="75939"/>
    <lineage>
        <taxon>Eukaryota</taxon>
        <taxon>Metazoa</taxon>
        <taxon>Chordata</taxon>
        <taxon>Craniata</taxon>
        <taxon>Vertebrata</taxon>
        <taxon>Euteleostomi</taxon>
        <taxon>Actinopterygii</taxon>
        <taxon>Neopterygii</taxon>
        <taxon>Teleostei</taxon>
        <taxon>Protacanthopterygii</taxon>
        <taxon>Esociformes</taxon>
        <taxon>Umbridae</taxon>
        <taxon>Dallia</taxon>
    </lineage>
</organism>
<proteinExistence type="predicted"/>
<dbReference type="EMBL" id="CM055734">
    <property type="protein sequence ID" value="KAJ8008815.1"/>
    <property type="molecule type" value="Genomic_DNA"/>
</dbReference>
<reference evidence="1" key="1">
    <citation type="submission" date="2021-05" db="EMBL/GenBank/DDBJ databases">
        <authorList>
            <person name="Pan Q."/>
            <person name="Jouanno E."/>
            <person name="Zahm M."/>
            <person name="Klopp C."/>
            <person name="Cabau C."/>
            <person name="Louis A."/>
            <person name="Berthelot C."/>
            <person name="Parey E."/>
            <person name="Roest Crollius H."/>
            <person name="Montfort J."/>
            <person name="Robinson-Rechavi M."/>
            <person name="Bouchez O."/>
            <person name="Lampietro C."/>
            <person name="Lopez Roques C."/>
            <person name="Donnadieu C."/>
            <person name="Postlethwait J."/>
            <person name="Bobe J."/>
            <person name="Dillon D."/>
            <person name="Chandos A."/>
            <person name="von Hippel F."/>
            <person name="Guiguen Y."/>
        </authorList>
    </citation>
    <scope>NUCLEOTIDE SEQUENCE</scope>
    <source>
        <strain evidence="1">YG-Jan2019</strain>
    </source>
</reference>
<gene>
    <name evidence="1" type="ORF">DPEC_G00082340</name>
</gene>